<dbReference type="SUPFAM" id="SSF54637">
    <property type="entry name" value="Thioesterase/thiol ester dehydrase-isomerase"/>
    <property type="match status" value="1"/>
</dbReference>
<dbReference type="Gene3D" id="3.10.129.10">
    <property type="entry name" value="Hotdog Thioesterase"/>
    <property type="match status" value="1"/>
</dbReference>
<feature type="domain" description="ApeI dehydratase-like" evidence="1">
    <location>
        <begin position="5"/>
        <end position="90"/>
    </location>
</feature>
<evidence type="ECO:0000259" key="1">
    <source>
        <dbReference type="Pfam" id="PF22818"/>
    </source>
</evidence>
<accession>A0A3B0WFP2</accession>
<dbReference type="EMBL" id="UOFC01000287">
    <property type="protein sequence ID" value="VAW49517.1"/>
    <property type="molecule type" value="Genomic_DNA"/>
</dbReference>
<organism evidence="2">
    <name type="scientific">hydrothermal vent metagenome</name>
    <dbReference type="NCBI Taxonomy" id="652676"/>
    <lineage>
        <taxon>unclassified sequences</taxon>
        <taxon>metagenomes</taxon>
        <taxon>ecological metagenomes</taxon>
    </lineage>
</organism>
<dbReference type="InterPro" id="IPR054545">
    <property type="entry name" value="ApeI-like"/>
</dbReference>
<dbReference type="InterPro" id="IPR016962">
    <property type="entry name" value="Dehydrase_ECs4332_prd"/>
</dbReference>
<dbReference type="InterPro" id="IPR029069">
    <property type="entry name" value="HotDog_dom_sf"/>
</dbReference>
<name>A0A3B0WFP2_9ZZZZ</name>
<gene>
    <name evidence="2" type="ORF">MNBD_GAMMA03-1931</name>
</gene>
<proteinExistence type="predicted"/>
<sequence length="106" mass="12224">MLLHTHFKISAQHPCLKGHFNNHPIVPGVVLLEQVESFTLTELMQWKIIELKQVKFIATVLPEERIEIEINLDKLNTHQVITFNLRNTLKDNTTLVATGKFQLSLI</sequence>
<dbReference type="AlphaFoldDB" id="A0A3B0WFP2"/>
<dbReference type="Pfam" id="PF22818">
    <property type="entry name" value="ApeI-like"/>
    <property type="match status" value="1"/>
</dbReference>
<protein>
    <recommendedName>
        <fullName evidence="1">ApeI dehydratase-like domain-containing protein</fullName>
    </recommendedName>
</protein>
<dbReference type="PIRSF" id="PIRSF030962">
    <property type="entry name" value="Dehydrase_ECs4332_prd"/>
    <property type="match status" value="1"/>
</dbReference>
<reference evidence="2" key="1">
    <citation type="submission" date="2018-06" db="EMBL/GenBank/DDBJ databases">
        <authorList>
            <person name="Zhirakovskaya E."/>
        </authorList>
    </citation>
    <scope>NUCLEOTIDE SEQUENCE</scope>
</reference>
<evidence type="ECO:0000313" key="2">
    <source>
        <dbReference type="EMBL" id="VAW49517.1"/>
    </source>
</evidence>